<evidence type="ECO:0000313" key="3">
    <source>
        <dbReference type="EMBL" id="KAK2645438.1"/>
    </source>
</evidence>
<sequence length="87" mass="9572">MTFNKLSPPDRKKLPGRPRKNRKRAPNEPTKQKRSSGVKCSGCGAFGHNVRSCKTKEGNENQGFSVRAKKKANGSSLGKRTVEVAFL</sequence>
<dbReference type="InterPro" id="IPR036875">
    <property type="entry name" value="Znf_CCHC_sf"/>
</dbReference>
<dbReference type="InterPro" id="IPR041670">
    <property type="entry name" value="Znf-CCHC_6"/>
</dbReference>
<evidence type="ECO:0000256" key="1">
    <source>
        <dbReference type="SAM" id="MobiDB-lite"/>
    </source>
</evidence>
<dbReference type="SUPFAM" id="SSF57756">
    <property type="entry name" value="Retrovirus zinc finger-like domains"/>
    <property type="match status" value="1"/>
</dbReference>
<feature type="domain" description="Zinc knuckle" evidence="2">
    <location>
        <begin position="38"/>
        <end position="52"/>
    </location>
</feature>
<organism evidence="3 4">
    <name type="scientific">Dipteronia dyeriana</name>
    <dbReference type="NCBI Taxonomy" id="168575"/>
    <lineage>
        <taxon>Eukaryota</taxon>
        <taxon>Viridiplantae</taxon>
        <taxon>Streptophyta</taxon>
        <taxon>Embryophyta</taxon>
        <taxon>Tracheophyta</taxon>
        <taxon>Spermatophyta</taxon>
        <taxon>Magnoliopsida</taxon>
        <taxon>eudicotyledons</taxon>
        <taxon>Gunneridae</taxon>
        <taxon>Pentapetalae</taxon>
        <taxon>rosids</taxon>
        <taxon>malvids</taxon>
        <taxon>Sapindales</taxon>
        <taxon>Sapindaceae</taxon>
        <taxon>Hippocastanoideae</taxon>
        <taxon>Acereae</taxon>
        <taxon>Dipteronia</taxon>
    </lineage>
</organism>
<protein>
    <recommendedName>
        <fullName evidence="2">Zinc knuckle domain-containing protein</fullName>
    </recommendedName>
</protein>
<accession>A0AAD9WWR8</accession>
<keyword evidence="4" id="KW-1185">Reference proteome</keyword>
<feature type="region of interest" description="Disordered" evidence="1">
    <location>
        <begin position="1"/>
        <end position="40"/>
    </location>
</feature>
<dbReference type="AlphaFoldDB" id="A0AAD9WWR8"/>
<gene>
    <name evidence="3" type="ORF">Ddye_020633</name>
</gene>
<feature type="region of interest" description="Disordered" evidence="1">
    <location>
        <begin position="54"/>
        <end position="76"/>
    </location>
</feature>
<comment type="caution">
    <text evidence="3">The sequence shown here is derived from an EMBL/GenBank/DDBJ whole genome shotgun (WGS) entry which is preliminary data.</text>
</comment>
<evidence type="ECO:0000259" key="2">
    <source>
        <dbReference type="Pfam" id="PF15288"/>
    </source>
</evidence>
<evidence type="ECO:0000313" key="4">
    <source>
        <dbReference type="Proteomes" id="UP001280121"/>
    </source>
</evidence>
<reference evidence="3" key="1">
    <citation type="journal article" date="2023" name="Plant J.">
        <title>Genome sequences and population genomics provide insights into the demographic history, inbreeding, and mutation load of two 'living fossil' tree species of Dipteronia.</title>
        <authorList>
            <person name="Feng Y."/>
            <person name="Comes H.P."/>
            <person name="Chen J."/>
            <person name="Zhu S."/>
            <person name="Lu R."/>
            <person name="Zhang X."/>
            <person name="Li P."/>
            <person name="Qiu J."/>
            <person name="Olsen K.M."/>
            <person name="Qiu Y."/>
        </authorList>
    </citation>
    <scope>NUCLEOTIDE SEQUENCE</scope>
    <source>
        <strain evidence="3">KIB01</strain>
    </source>
</reference>
<dbReference type="Proteomes" id="UP001280121">
    <property type="component" value="Unassembled WGS sequence"/>
</dbReference>
<proteinExistence type="predicted"/>
<feature type="compositionally biased region" description="Basic residues" evidence="1">
    <location>
        <begin position="14"/>
        <end position="24"/>
    </location>
</feature>
<dbReference type="GO" id="GO:0003676">
    <property type="term" value="F:nucleic acid binding"/>
    <property type="evidence" value="ECO:0007669"/>
    <property type="project" value="InterPro"/>
</dbReference>
<name>A0AAD9WWR8_9ROSI</name>
<dbReference type="Pfam" id="PF15288">
    <property type="entry name" value="zf-CCHC_6"/>
    <property type="match status" value="1"/>
</dbReference>
<dbReference type="EMBL" id="JANJYI010000006">
    <property type="protein sequence ID" value="KAK2645438.1"/>
    <property type="molecule type" value="Genomic_DNA"/>
</dbReference>
<dbReference type="GO" id="GO:0008270">
    <property type="term" value="F:zinc ion binding"/>
    <property type="evidence" value="ECO:0007669"/>
    <property type="project" value="InterPro"/>
</dbReference>